<evidence type="ECO:0000313" key="1">
    <source>
        <dbReference type="EMBL" id="PWJ76642.1"/>
    </source>
</evidence>
<dbReference type="EMBL" id="QGGY01000004">
    <property type="protein sequence ID" value="PWJ76642.1"/>
    <property type="molecule type" value="Genomic_DNA"/>
</dbReference>
<evidence type="ECO:0000313" key="2">
    <source>
        <dbReference type="Proteomes" id="UP000245412"/>
    </source>
</evidence>
<dbReference type="RefSeq" id="WP_257497785.1">
    <property type="nucleotide sequence ID" value="NZ_JANKBI010000008.1"/>
</dbReference>
<dbReference type="AlphaFoldDB" id="A0AB73T670"/>
<protein>
    <submittedName>
        <fullName evidence="1">Uncharacterized protein</fullName>
    </submittedName>
</protein>
<proteinExistence type="predicted"/>
<sequence>MIKLNFESKETEEYYRKMRRELGISHPGRWNNKPCITREDVDNYVKDAKNILAC</sequence>
<reference evidence="1 2" key="1">
    <citation type="submission" date="2018-05" db="EMBL/GenBank/DDBJ databases">
        <authorList>
            <person name="Goeker M."/>
            <person name="Huntemann M."/>
            <person name="Clum A."/>
            <person name="Pillay M."/>
            <person name="Palaniappan K."/>
            <person name="Varghese N."/>
            <person name="Mikhailova N."/>
            <person name="Stamatis D."/>
            <person name="Reddy T."/>
            <person name="Daum C."/>
            <person name="Shapiro N."/>
            <person name="Ivanova N."/>
            <person name="Kyrpides N."/>
            <person name="Woyke T."/>
        </authorList>
    </citation>
    <scope>NUCLEOTIDE SEQUENCE [LARGE SCALE GENOMIC DNA]</scope>
    <source>
        <strain evidence="1 2">DSM 26524</strain>
    </source>
</reference>
<comment type="caution">
    <text evidence="1">The sequence shown here is derived from an EMBL/GenBank/DDBJ whole genome shotgun (WGS) entry which is preliminary data.</text>
</comment>
<name>A0AB73T670_9FIRM</name>
<accession>A0AB73T670</accession>
<gene>
    <name evidence="1" type="ORF">C7383_10488</name>
</gene>
<organism evidence="1 2">
    <name type="scientific">Murimonas intestini</name>
    <dbReference type="NCBI Taxonomy" id="1337051"/>
    <lineage>
        <taxon>Bacteria</taxon>
        <taxon>Bacillati</taxon>
        <taxon>Bacillota</taxon>
        <taxon>Clostridia</taxon>
        <taxon>Lachnospirales</taxon>
        <taxon>Lachnospiraceae</taxon>
        <taxon>Murimonas</taxon>
    </lineage>
</organism>
<keyword evidence="2" id="KW-1185">Reference proteome</keyword>
<dbReference type="Proteomes" id="UP000245412">
    <property type="component" value="Unassembled WGS sequence"/>
</dbReference>